<gene>
    <name evidence="1" type="ORF">HKBW3S06_01754</name>
</gene>
<sequence>LEKEVFSDRMIVSKKNMDNQERI</sequence>
<evidence type="ECO:0000313" key="2">
    <source>
        <dbReference type="Proteomes" id="UP000580051"/>
    </source>
</evidence>
<comment type="caution">
    <text evidence="1">The sequence shown here is derived from an EMBL/GenBank/DDBJ whole genome shotgun (WGS) entry which is preliminary data.</text>
</comment>
<organism evidence="1 2">
    <name type="scientific">Candidatus Hakubella thermalkaliphila</name>
    <dbReference type="NCBI Taxonomy" id="2754717"/>
    <lineage>
        <taxon>Bacteria</taxon>
        <taxon>Bacillati</taxon>
        <taxon>Actinomycetota</taxon>
        <taxon>Actinomycetota incertae sedis</taxon>
        <taxon>Candidatus Hakubellales</taxon>
        <taxon>Candidatus Hakubellaceae</taxon>
        <taxon>Candidatus Hakubella</taxon>
    </lineage>
</organism>
<protein>
    <submittedName>
        <fullName evidence="1">Uncharacterized protein</fullName>
    </submittedName>
</protein>
<dbReference type="Proteomes" id="UP000580051">
    <property type="component" value="Unassembled WGS sequence"/>
</dbReference>
<name>A0A6V8NVM0_9ACTN</name>
<proteinExistence type="predicted"/>
<evidence type="ECO:0000313" key="1">
    <source>
        <dbReference type="EMBL" id="GFP22526.1"/>
    </source>
</evidence>
<dbReference type="AlphaFoldDB" id="A0A6V8NVM0"/>
<dbReference type="EMBL" id="BLRV01000486">
    <property type="protein sequence ID" value="GFP22526.1"/>
    <property type="molecule type" value="Genomic_DNA"/>
</dbReference>
<accession>A0A6V8NVM0</accession>
<feature type="non-terminal residue" evidence="1">
    <location>
        <position position="1"/>
    </location>
</feature>
<reference evidence="1 2" key="1">
    <citation type="journal article" date="2020" name="Front. Microbiol.">
        <title>Single-cell genomics of novel Actinobacteria with the Wood-Ljungdahl pathway discovered in a serpentinizing system.</title>
        <authorList>
            <person name="Merino N."/>
            <person name="Kawai M."/>
            <person name="Boyd E.S."/>
            <person name="Colman D.R."/>
            <person name="McGlynn S.E."/>
            <person name="Nealson K.H."/>
            <person name="Kurokawa K."/>
            <person name="Hongoh Y."/>
        </authorList>
    </citation>
    <scope>NUCLEOTIDE SEQUENCE [LARGE SCALE GENOMIC DNA]</scope>
    <source>
        <strain evidence="1 2">S06</strain>
    </source>
</reference>